<gene>
    <name evidence="2" type="ORF">MEDL_5917</name>
</gene>
<evidence type="ECO:0000313" key="3">
    <source>
        <dbReference type="Proteomes" id="UP000683360"/>
    </source>
</evidence>
<reference evidence="2" key="1">
    <citation type="submission" date="2021-03" db="EMBL/GenBank/DDBJ databases">
        <authorList>
            <person name="Bekaert M."/>
        </authorList>
    </citation>
    <scope>NUCLEOTIDE SEQUENCE</scope>
</reference>
<dbReference type="EMBL" id="CAJPWZ010000338">
    <property type="protein sequence ID" value="CAG2190613.1"/>
    <property type="molecule type" value="Genomic_DNA"/>
</dbReference>
<feature type="compositionally biased region" description="Polar residues" evidence="1">
    <location>
        <begin position="188"/>
        <end position="205"/>
    </location>
</feature>
<accession>A0A8S3Q1H9</accession>
<comment type="caution">
    <text evidence="2">The sequence shown here is derived from an EMBL/GenBank/DDBJ whole genome shotgun (WGS) entry which is preliminary data.</text>
</comment>
<evidence type="ECO:0008006" key="4">
    <source>
        <dbReference type="Google" id="ProtNLM"/>
    </source>
</evidence>
<dbReference type="OrthoDB" id="6104479at2759"/>
<proteinExistence type="predicted"/>
<organism evidence="2 3">
    <name type="scientific">Mytilus edulis</name>
    <name type="common">Blue mussel</name>
    <dbReference type="NCBI Taxonomy" id="6550"/>
    <lineage>
        <taxon>Eukaryota</taxon>
        <taxon>Metazoa</taxon>
        <taxon>Spiralia</taxon>
        <taxon>Lophotrochozoa</taxon>
        <taxon>Mollusca</taxon>
        <taxon>Bivalvia</taxon>
        <taxon>Autobranchia</taxon>
        <taxon>Pteriomorphia</taxon>
        <taxon>Mytilida</taxon>
        <taxon>Mytiloidea</taxon>
        <taxon>Mytilidae</taxon>
        <taxon>Mytilinae</taxon>
        <taxon>Mytilus</taxon>
    </lineage>
</organism>
<keyword evidence="3" id="KW-1185">Reference proteome</keyword>
<dbReference type="Proteomes" id="UP000683360">
    <property type="component" value="Unassembled WGS sequence"/>
</dbReference>
<name>A0A8S3Q1H9_MYTED</name>
<dbReference type="AlphaFoldDB" id="A0A8S3Q1H9"/>
<sequence>MDSYYLYKIVIDRPFNSLNDKRITSRSYIRIGEDIVETKVYYNFQKVLDCNNYKEFYITWNDNTITMGLGLQGNGTLFLKWTSSTKLESIQNVGIRTQIGIGKWIFYTSDIPTMTEEATSWPKNPIARDLLLSTDVTRYPISTSINYKSTISQGTSIRSQPYTRQIIMNNEAIGLPQTTRPNDKETTSDNSQSRKTNVDSVINNYTATSTSTVSTTITESSPISTSTVSTTIT</sequence>
<protein>
    <recommendedName>
        <fullName evidence="4">Farnesoic acid O-methyl transferase domain-containing protein</fullName>
    </recommendedName>
</protein>
<feature type="region of interest" description="Disordered" evidence="1">
    <location>
        <begin position="172"/>
        <end position="233"/>
    </location>
</feature>
<feature type="compositionally biased region" description="Low complexity" evidence="1">
    <location>
        <begin position="206"/>
        <end position="233"/>
    </location>
</feature>
<evidence type="ECO:0000313" key="2">
    <source>
        <dbReference type="EMBL" id="CAG2190613.1"/>
    </source>
</evidence>
<evidence type="ECO:0000256" key="1">
    <source>
        <dbReference type="SAM" id="MobiDB-lite"/>
    </source>
</evidence>